<keyword evidence="1" id="KW-0812">Transmembrane</keyword>
<keyword evidence="1" id="KW-1133">Transmembrane helix</keyword>
<accession>A0A2P6QH85</accession>
<gene>
    <name evidence="2" type="ORF">RchiOBHm_Chr5g0058691</name>
</gene>
<proteinExistence type="predicted"/>
<organism evidence="2 3">
    <name type="scientific">Rosa chinensis</name>
    <name type="common">China rose</name>
    <dbReference type="NCBI Taxonomy" id="74649"/>
    <lineage>
        <taxon>Eukaryota</taxon>
        <taxon>Viridiplantae</taxon>
        <taxon>Streptophyta</taxon>
        <taxon>Embryophyta</taxon>
        <taxon>Tracheophyta</taxon>
        <taxon>Spermatophyta</taxon>
        <taxon>Magnoliopsida</taxon>
        <taxon>eudicotyledons</taxon>
        <taxon>Gunneridae</taxon>
        <taxon>Pentapetalae</taxon>
        <taxon>rosids</taxon>
        <taxon>fabids</taxon>
        <taxon>Rosales</taxon>
        <taxon>Rosaceae</taxon>
        <taxon>Rosoideae</taxon>
        <taxon>Rosoideae incertae sedis</taxon>
        <taxon>Rosa</taxon>
    </lineage>
</organism>
<keyword evidence="3" id="KW-1185">Reference proteome</keyword>
<dbReference type="EMBL" id="PDCK01000043">
    <property type="protein sequence ID" value="PRQ33531.1"/>
    <property type="molecule type" value="Genomic_DNA"/>
</dbReference>
<name>A0A2P6QH85_ROSCH</name>
<evidence type="ECO:0000256" key="1">
    <source>
        <dbReference type="SAM" id="Phobius"/>
    </source>
</evidence>
<feature type="transmembrane region" description="Helical" evidence="1">
    <location>
        <begin position="24"/>
        <end position="44"/>
    </location>
</feature>
<evidence type="ECO:0008006" key="4">
    <source>
        <dbReference type="Google" id="ProtNLM"/>
    </source>
</evidence>
<dbReference type="Proteomes" id="UP000238479">
    <property type="component" value="Chromosome 5"/>
</dbReference>
<dbReference type="AlphaFoldDB" id="A0A2P6QH85"/>
<dbReference type="Gramene" id="PRQ33531">
    <property type="protein sequence ID" value="PRQ33531"/>
    <property type="gene ID" value="RchiOBHm_Chr5g0058691"/>
</dbReference>
<comment type="caution">
    <text evidence="2">The sequence shown here is derived from an EMBL/GenBank/DDBJ whole genome shotgun (WGS) entry which is preliminary data.</text>
</comment>
<sequence length="127" mass="14938">MQRFGNTEPAEIRFSPSISSRNDGLFYSFFLLLPETFFFSLSSFLTSVLLPFYCFFLHFLIVFLIHSSLSSFLDLNHKSNLQIDLFFFDCSSLLLVHLFFFIFFFLSSSSQFLHLAYRSKGYEPQDL</sequence>
<protein>
    <recommendedName>
        <fullName evidence="4">Transmembrane protein</fullName>
    </recommendedName>
</protein>
<feature type="transmembrane region" description="Helical" evidence="1">
    <location>
        <begin position="50"/>
        <end position="73"/>
    </location>
</feature>
<evidence type="ECO:0000313" key="2">
    <source>
        <dbReference type="EMBL" id="PRQ33531.1"/>
    </source>
</evidence>
<reference evidence="2 3" key="1">
    <citation type="journal article" date="2018" name="Nat. Genet.">
        <title>The Rosa genome provides new insights in the design of modern roses.</title>
        <authorList>
            <person name="Bendahmane M."/>
        </authorList>
    </citation>
    <scope>NUCLEOTIDE SEQUENCE [LARGE SCALE GENOMIC DNA]</scope>
    <source>
        <strain evidence="3">cv. Old Blush</strain>
    </source>
</reference>
<keyword evidence="1" id="KW-0472">Membrane</keyword>
<feature type="transmembrane region" description="Helical" evidence="1">
    <location>
        <begin position="85"/>
        <end position="106"/>
    </location>
</feature>
<evidence type="ECO:0000313" key="3">
    <source>
        <dbReference type="Proteomes" id="UP000238479"/>
    </source>
</evidence>